<evidence type="ECO:0000313" key="2">
    <source>
        <dbReference type="Proteomes" id="UP000297855"/>
    </source>
</evidence>
<accession>A0A4R9GMP2</accession>
<name>A0A4R9GMP2_9LEPT</name>
<dbReference type="AlphaFoldDB" id="A0A4R9GMP2"/>
<proteinExistence type="predicted"/>
<dbReference type="OrthoDB" id="335951at2"/>
<dbReference type="EMBL" id="RQEV01000012">
    <property type="protein sequence ID" value="TGK17502.1"/>
    <property type="molecule type" value="Genomic_DNA"/>
</dbReference>
<dbReference type="Proteomes" id="UP000297855">
    <property type="component" value="Unassembled WGS sequence"/>
</dbReference>
<sequence>MERELRESKNRSDRGDSCDPEEISKILFHSLLSFLSKKEGPVSKTEIKSLLVESLNLVRGFRVEWAEIRKFGKGKLLVAHRNKVLVLDAEETVNTILRLWNETLESRK</sequence>
<keyword evidence="2" id="KW-1185">Reference proteome</keyword>
<reference evidence="1" key="1">
    <citation type="journal article" date="2019" name="PLoS Negl. Trop. Dis.">
        <title>Revisiting the worldwide diversity of Leptospira species in the environment.</title>
        <authorList>
            <person name="Vincent A.T."/>
            <person name="Schiettekatte O."/>
            <person name="Bourhy P."/>
            <person name="Veyrier F.J."/>
            <person name="Picardeau M."/>
        </authorList>
    </citation>
    <scope>NUCLEOTIDE SEQUENCE [LARGE SCALE GENOMIC DNA]</scope>
    <source>
        <strain evidence="1">SCS5</strain>
    </source>
</reference>
<gene>
    <name evidence="1" type="ORF">EHO61_14065</name>
</gene>
<comment type="caution">
    <text evidence="1">The sequence shown here is derived from an EMBL/GenBank/DDBJ whole genome shotgun (WGS) entry which is preliminary data.</text>
</comment>
<evidence type="ECO:0000313" key="1">
    <source>
        <dbReference type="EMBL" id="TGK17502.1"/>
    </source>
</evidence>
<protein>
    <submittedName>
        <fullName evidence="1">Uncharacterized protein</fullName>
    </submittedName>
</protein>
<dbReference type="RefSeq" id="WP_135814173.1">
    <property type="nucleotide sequence ID" value="NZ_RQEV01000012.1"/>
</dbReference>
<organism evidence="1 2">
    <name type="scientific">Leptospira fluminis</name>
    <dbReference type="NCBI Taxonomy" id="2484979"/>
    <lineage>
        <taxon>Bacteria</taxon>
        <taxon>Pseudomonadati</taxon>
        <taxon>Spirochaetota</taxon>
        <taxon>Spirochaetia</taxon>
        <taxon>Leptospirales</taxon>
        <taxon>Leptospiraceae</taxon>
        <taxon>Leptospira</taxon>
    </lineage>
</organism>